<evidence type="ECO:0000256" key="9">
    <source>
        <dbReference type="ARBA" id="ARBA00023157"/>
    </source>
</evidence>
<evidence type="ECO:0000256" key="1">
    <source>
        <dbReference type="ARBA" id="ARBA00022448"/>
    </source>
</evidence>
<dbReference type="GO" id="GO:0045211">
    <property type="term" value="C:postsynaptic membrane"/>
    <property type="evidence" value="ECO:0007669"/>
    <property type="project" value="UniProtKB-SubCell"/>
</dbReference>
<evidence type="ECO:0000256" key="14">
    <source>
        <dbReference type="ARBA" id="ARBA00023257"/>
    </source>
</evidence>
<dbReference type="InterPro" id="IPR006028">
    <property type="entry name" value="GABAA/Glycine_rcpt"/>
</dbReference>
<dbReference type="FunFam" id="1.20.58.390:FF:000002">
    <property type="entry name" value="Putative gamma-aminobutyric acid receptor subunit alpha-5"/>
    <property type="match status" value="1"/>
</dbReference>
<dbReference type="PANTHER" id="PTHR18945">
    <property type="entry name" value="NEUROTRANSMITTER GATED ION CHANNEL"/>
    <property type="match status" value="1"/>
</dbReference>
<evidence type="ECO:0000259" key="21">
    <source>
        <dbReference type="Pfam" id="PF02932"/>
    </source>
</evidence>
<dbReference type="InterPro" id="IPR036719">
    <property type="entry name" value="Neuro-gated_channel_TM_sf"/>
</dbReference>
<dbReference type="InterPro" id="IPR006201">
    <property type="entry name" value="Neur_channel"/>
</dbReference>
<keyword evidence="8 18" id="KW-0472">Membrane</keyword>
<dbReference type="PRINTS" id="PR00253">
    <property type="entry name" value="GABAARECEPTR"/>
</dbReference>
<evidence type="ECO:0000256" key="6">
    <source>
        <dbReference type="ARBA" id="ARBA00023018"/>
    </source>
</evidence>
<keyword evidence="15" id="KW-1071">Ligand-gated ion channel</keyword>
<evidence type="ECO:0000256" key="8">
    <source>
        <dbReference type="ARBA" id="ARBA00023136"/>
    </source>
</evidence>
<dbReference type="CDD" id="cd19052">
    <property type="entry name" value="LGIC_TM_GABAAR_alpha"/>
    <property type="match status" value="1"/>
</dbReference>
<dbReference type="SUPFAM" id="SSF63712">
    <property type="entry name" value="Nicotinic receptor ligand binding domain-like"/>
    <property type="match status" value="1"/>
</dbReference>
<evidence type="ECO:0000256" key="2">
    <source>
        <dbReference type="ARBA" id="ARBA00022475"/>
    </source>
</evidence>
<dbReference type="Proteomes" id="UP000050525">
    <property type="component" value="Unassembled WGS sequence"/>
</dbReference>
<keyword evidence="12" id="KW-0325">Glycoprotein</keyword>
<evidence type="ECO:0000256" key="18">
    <source>
        <dbReference type="RuleBase" id="RU000687"/>
    </source>
</evidence>
<sequence>MDNGMFSSFIMIKNFILFCISMSLANHFGLSQMPTPSGKDDTNDNITIFTRILDGLLDGYDNRLRPGLGERITQVKTDIYVTSFGPVSDTEMEYTIDVFFRQSWKDERLQFKGPMQRLPLNNLLASKIWTPDTFFHNGKKSIAHNMTTPNKLLRLEDDGTLLYTMRLTISAECPMQLEDFPMDAHACPLKFGSYAYPNSEVIYVWTNSTTTSVVVAEDGSRLNQYHLIGQTVGTENISTSTESDKPEEGSSPRTKAEAVSTLGEYTIMTAHFHLKRKIGYFVIQTYLPCIMTVILSQVSFWLNRESVPARTVFGVTTVLTMTTLSISARNSLPKVAYATAMDWFIAVCYAFVFSALIEFATVNYFTKRSWAWDGKKALEAAKIKKKERELHANKAINASSTGKTIPTPNMPKDSIPSVISNSASAPVKPVEEKPPESKKTYNSISKIDKMSRIVFPVLFGTFNLVYWATYLNREPVIKGAGSPK</sequence>
<comment type="subcellular location">
    <subcellularLocation>
        <location evidence="17">Postsynaptic cell membrane</location>
        <topology evidence="17">Multi-pass membrane protein</topology>
    </subcellularLocation>
</comment>
<comment type="similarity">
    <text evidence="18">Belongs to the ligand-gated ion channel (TC 1.A.9) family.</text>
</comment>
<evidence type="ECO:0000256" key="13">
    <source>
        <dbReference type="ARBA" id="ARBA00023214"/>
    </source>
</evidence>
<evidence type="ECO:0000259" key="20">
    <source>
        <dbReference type="Pfam" id="PF02931"/>
    </source>
</evidence>
<feature type="domain" description="Neurotransmitter-gated ion-channel ligand-binding" evidence="20">
    <location>
        <begin position="50"/>
        <end position="241"/>
    </location>
</feature>
<keyword evidence="6" id="KW-0770">Synapse</keyword>
<dbReference type="EMBL" id="AKHW03001628">
    <property type="protein sequence ID" value="KYO41460.1"/>
    <property type="molecule type" value="Genomic_DNA"/>
</dbReference>
<feature type="compositionally biased region" description="Basic and acidic residues" evidence="19">
    <location>
        <begin position="429"/>
        <end position="439"/>
    </location>
</feature>
<evidence type="ECO:0000256" key="15">
    <source>
        <dbReference type="ARBA" id="ARBA00023286"/>
    </source>
</evidence>
<protein>
    <recommendedName>
        <fullName evidence="24">Gamma-aminobutyric acid receptor subunit alpha-5</fullName>
    </recommendedName>
</protein>
<comment type="caution">
    <text evidence="18">Lacks conserved residue(s) required for the propagation of feature annotation.</text>
</comment>
<dbReference type="GO" id="GO:0004890">
    <property type="term" value="F:GABA-A receptor activity"/>
    <property type="evidence" value="ECO:0007669"/>
    <property type="project" value="InterPro"/>
</dbReference>
<evidence type="ECO:0000256" key="10">
    <source>
        <dbReference type="ARBA" id="ARBA00023170"/>
    </source>
</evidence>
<dbReference type="InterPro" id="IPR006202">
    <property type="entry name" value="Neur_chan_lig-bd"/>
</dbReference>
<name>A0A151NXS9_ALLMI</name>
<evidence type="ECO:0000256" key="11">
    <source>
        <dbReference type="ARBA" id="ARBA00023173"/>
    </source>
</evidence>
<evidence type="ECO:0000256" key="19">
    <source>
        <dbReference type="SAM" id="MobiDB-lite"/>
    </source>
</evidence>
<keyword evidence="14" id="KW-0628">Postsynaptic cell membrane</keyword>
<keyword evidence="4 18" id="KW-0732">Signal</keyword>
<proteinExistence type="inferred from homology"/>
<dbReference type="InterPro" id="IPR036734">
    <property type="entry name" value="Neur_chan_lig-bd_sf"/>
</dbReference>
<dbReference type="SUPFAM" id="SSF90112">
    <property type="entry name" value="Neurotransmitter-gated ion-channel transmembrane pore"/>
    <property type="match status" value="1"/>
</dbReference>
<dbReference type="FunFam" id="2.70.170.10:FF:000001">
    <property type="entry name" value="Gamma-aminobutyric acid A receptor subunit alpha-2"/>
    <property type="match status" value="1"/>
</dbReference>
<dbReference type="PRINTS" id="PR00252">
    <property type="entry name" value="NRIONCHANNEL"/>
</dbReference>
<dbReference type="InterPro" id="IPR047024">
    <property type="entry name" value="Gabra-1-6_TM"/>
</dbReference>
<evidence type="ECO:0000256" key="12">
    <source>
        <dbReference type="ARBA" id="ARBA00023180"/>
    </source>
</evidence>
<keyword evidence="16 18" id="KW-0407">Ion channel</keyword>
<keyword evidence="23" id="KW-1185">Reference proteome</keyword>
<feature type="signal peptide" evidence="18">
    <location>
        <begin position="1"/>
        <end position="25"/>
    </location>
</feature>
<keyword evidence="2" id="KW-1003">Cell membrane</keyword>
<dbReference type="Gene3D" id="2.70.170.10">
    <property type="entry name" value="Neurotransmitter-gated ion-channel ligand-binding domain"/>
    <property type="match status" value="1"/>
</dbReference>
<evidence type="ECO:0000256" key="7">
    <source>
        <dbReference type="ARBA" id="ARBA00023065"/>
    </source>
</evidence>
<dbReference type="GO" id="GO:0007214">
    <property type="term" value="P:gamma-aminobutyric acid signaling pathway"/>
    <property type="evidence" value="ECO:0007669"/>
    <property type="project" value="InterPro"/>
</dbReference>
<evidence type="ECO:0000256" key="16">
    <source>
        <dbReference type="ARBA" id="ARBA00023303"/>
    </source>
</evidence>
<keyword evidence="7 18" id="KW-0406">Ion transport</keyword>
<dbReference type="InterPro" id="IPR005435">
    <property type="entry name" value="GABBAa5_rcpt"/>
</dbReference>
<dbReference type="STRING" id="8496.A0A151NXS9"/>
<feature type="transmembrane region" description="Helical" evidence="18">
    <location>
        <begin position="453"/>
        <end position="470"/>
    </location>
</feature>
<dbReference type="InterPro" id="IPR006029">
    <property type="entry name" value="Neurotrans-gated_channel_TM"/>
</dbReference>
<feature type="region of interest" description="Disordered" evidence="19">
    <location>
        <begin position="419"/>
        <end position="439"/>
    </location>
</feature>
<evidence type="ECO:0000256" key="3">
    <source>
        <dbReference type="ARBA" id="ARBA00022692"/>
    </source>
</evidence>
<evidence type="ECO:0000256" key="17">
    <source>
        <dbReference type="ARBA" id="ARBA00034104"/>
    </source>
</evidence>
<evidence type="ECO:0008006" key="24">
    <source>
        <dbReference type="Google" id="ProtNLM"/>
    </source>
</evidence>
<dbReference type="AlphaFoldDB" id="A0A151NXS9"/>
<evidence type="ECO:0000313" key="23">
    <source>
        <dbReference type="Proteomes" id="UP000050525"/>
    </source>
</evidence>
<evidence type="ECO:0000256" key="5">
    <source>
        <dbReference type="ARBA" id="ARBA00022989"/>
    </source>
</evidence>
<feature type="domain" description="Neurotransmitter-gated ion-channel transmembrane" evidence="21">
    <location>
        <begin position="285"/>
        <end position="382"/>
    </location>
</feature>
<keyword evidence="1 18" id="KW-0813">Transport</keyword>
<keyword evidence="13" id="KW-0868">Chloride</keyword>
<dbReference type="PRINTS" id="PR01618">
    <property type="entry name" value="GABAARALPHA5"/>
</dbReference>
<dbReference type="InterPro" id="IPR001390">
    <property type="entry name" value="GABAAa_rcpt"/>
</dbReference>
<dbReference type="GO" id="GO:0034707">
    <property type="term" value="C:chloride channel complex"/>
    <property type="evidence" value="ECO:0007669"/>
    <property type="project" value="UniProtKB-KW"/>
</dbReference>
<organism evidence="22 23">
    <name type="scientific">Alligator mississippiensis</name>
    <name type="common">American alligator</name>
    <dbReference type="NCBI Taxonomy" id="8496"/>
    <lineage>
        <taxon>Eukaryota</taxon>
        <taxon>Metazoa</taxon>
        <taxon>Chordata</taxon>
        <taxon>Craniata</taxon>
        <taxon>Vertebrata</taxon>
        <taxon>Euteleostomi</taxon>
        <taxon>Archelosauria</taxon>
        <taxon>Archosauria</taxon>
        <taxon>Crocodylia</taxon>
        <taxon>Alligatoridae</taxon>
        <taxon>Alligatorinae</taxon>
        <taxon>Alligator</taxon>
    </lineage>
</organism>
<keyword evidence="10" id="KW-0675">Receptor</keyword>
<accession>A0A151NXS9</accession>
<dbReference type="PROSITE" id="PS00236">
    <property type="entry name" value="NEUROTR_ION_CHANNEL"/>
    <property type="match status" value="1"/>
</dbReference>
<keyword evidence="5 18" id="KW-1133">Transmembrane helix</keyword>
<comment type="caution">
    <text evidence="22">The sequence shown here is derived from an EMBL/GenBank/DDBJ whole genome shotgun (WGS) entry which is preliminary data.</text>
</comment>
<feature type="transmembrane region" description="Helical" evidence="18">
    <location>
        <begin position="343"/>
        <end position="366"/>
    </location>
</feature>
<dbReference type="Gene3D" id="1.20.58.390">
    <property type="entry name" value="Neurotransmitter-gated ion-channel transmembrane domain"/>
    <property type="match status" value="1"/>
</dbReference>
<dbReference type="InterPro" id="IPR038050">
    <property type="entry name" value="Neuro_actylchol_rec"/>
</dbReference>
<keyword evidence="3 18" id="KW-0812">Transmembrane</keyword>
<dbReference type="CDD" id="cd19038">
    <property type="entry name" value="LGIC_ECD_GABAAR_A5"/>
    <property type="match status" value="1"/>
</dbReference>
<dbReference type="Pfam" id="PF02932">
    <property type="entry name" value="Neur_chan_memb"/>
    <property type="match status" value="1"/>
</dbReference>
<dbReference type="Pfam" id="PF02931">
    <property type="entry name" value="Neur_chan_LBD"/>
    <property type="match status" value="1"/>
</dbReference>
<keyword evidence="11" id="KW-0869">Chloride channel</keyword>
<dbReference type="GO" id="GO:0005254">
    <property type="term" value="F:chloride channel activity"/>
    <property type="evidence" value="ECO:0007669"/>
    <property type="project" value="UniProtKB-KW"/>
</dbReference>
<feature type="chain" id="PRO_5022251902" description="Gamma-aminobutyric acid receptor subunit alpha-5" evidence="18">
    <location>
        <begin position="26"/>
        <end position="484"/>
    </location>
</feature>
<evidence type="ECO:0000256" key="4">
    <source>
        <dbReference type="ARBA" id="ARBA00022729"/>
    </source>
</evidence>
<gene>
    <name evidence="22" type="ORF">Y1Q_0006264</name>
</gene>
<reference evidence="22 23" key="1">
    <citation type="journal article" date="2012" name="Genome Biol.">
        <title>Sequencing three crocodilian genomes to illuminate the evolution of archosaurs and amniotes.</title>
        <authorList>
            <person name="St John J.A."/>
            <person name="Braun E.L."/>
            <person name="Isberg S.R."/>
            <person name="Miles L.G."/>
            <person name="Chong A.Y."/>
            <person name="Gongora J."/>
            <person name="Dalzell P."/>
            <person name="Moran C."/>
            <person name="Bed'hom B."/>
            <person name="Abzhanov A."/>
            <person name="Burgess S.C."/>
            <person name="Cooksey A.M."/>
            <person name="Castoe T.A."/>
            <person name="Crawford N.G."/>
            <person name="Densmore L.D."/>
            <person name="Drew J.C."/>
            <person name="Edwards S.V."/>
            <person name="Faircloth B.C."/>
            <person name="Fujita M.K."/>
            <person name="Greenwold M.J."/>
            <person name="Hoffmann F.G."/>
            <person name="Howard J.M."/>
            <person name="Iguchi T."/>
            <person name="Janes D.E."/>
            <person name="Khan S.Y."/>
            <person name="Kohno S."/>
            <person name="de Koning A.J."/>
            <person name="Lance S.L."/>
            <person name="McCarthy F.M."/>
            <person name="McCormack J.E."/>
            <person name="Merchant M.E."/>
            <person name="Peterson D.G."/>
            <person name="Pollock D.D."/>
            <person name="Pourmand N."/>
            <person name="Raney B.J."/>
            <person name="Roessler K.A."/>
            <person name="Sanford J.R."/>
            <person name="Sawyer R.H."/>
            <person name="Schmidt C.J."/>
            <person name="Triplett E.W."/>
            <person name="Tuberville T.D."/>
            <person name="Venegas-Anaya M."/>
            <person name="Howard J.T."/>
            <person name="Jarvis E.D."/>
            <person name="Guillette L.J.Jr."/>
            <person name="Glenn T.C."/>
            <person name="Green R.E."/>
            <person name="Ray D.A."/>
        </authorList>
    </citation>
    <scope>NUCLEOTIDE SEQUENCE [LARGE SCALE GENOMIC DNA]</scope>
    <source>
        <strain evidence="22">KSC_2009_1</strain>
    </source>
</reference>
<dbReference type="GO" id="GO:0005230">
    <property type="term" value="F:extracellular ligand-gated monoatomic ion channel activity"/>
    <property type="evidence" value="ECO:0007669"/>
    <property type="project" value="InterPro"/>
</dbReference>
<keyword evidence="9" id="KW-1015">Disulfide bond</keyword>
<dbReference type="PRINTS" id="PR01079">
    <property type="entry name" value="GABAARALPHA"/>
</dbReference>
<feature type="transmembrane region" description="Helical" evidence="18">
    <location>
        <begin position="278"/>
        <end position="302"/>
    </location>
</feature>
<dbReference type="InterPro" id="IPR018000">
    <property type="entry name" value="Neurotransmitter_ion_chnl_CS"/>
</dbReference>
<evidence type="ECO:0000313" key="22">
    <source>
        <dbReference type="EMBL" id="KYO41460.1"/>
    </source>
</evidence>